<keyword evidence="1" id="KW-0472">Membrane</keyword>
<evidence type="ECO:0000256" key="1">
    <source>
        <dbReference type="SAM" id="Phobius"/>
    </source>
</evidence>
<comment type="caution">
    <text evidence="2">The sequence shown here is derived from an EMBL/GenBank/DDBJ whole genome shotgun (WGS) entry which is preliminary data.</text>
</comment>
<feature type="transmembrane region" description="Helical" evidence="1">
    <location>
        <begin position="151"/>
        <end position="170"/>
    </location>
</feature>
<accession>A0ABS7U9E1</accession>
<feature type="transmembrane region" description="Helical" evidence="1">
    <location>
        <begin position="82"/>
        <end position="103"/>
    </location>
</feature>
<feature type="transmembrane region" description="Helical" evidence="1">
    <location>
        <begin position="45"/>
        <end position="70"/>
    </location>
</feature>
<dbReference type="EMBL" id="JAIQZJ010000001">
    <property type="protein sequence ID" value="MBZ5737474.1"/>
    <property type="molecule type" value="Genomic_DNA"/>
</dbReference>
<evidence type="ECO:0000313" key="2">
    <source>
        <dbReference type="EMBL" id="MBZ5737474.1"/>
    </source>
</evidence>
<dbReference type="InterPro" id="IPR012349">
    <property type="entry name" value="Split_barrel_FMN-bd"/>
</dbReference>
<keyword evidence="3" id="KW-1185">Reference proteome</keyword>
<feature type="transmembrane region" description="Helical" evidence="1">
    <location>
        <begin position="115"/>
        <end position="139"/>
    </location>
</feature>
<gene>
    <name evidence="2" type="ORF">K8U61_04815</name>
</gene>
<evidence type="ECO:0008006" key="4">
    <source>
        <dbReference type="Google" id="ProtNLM"/>
    </source>
</evidence>
<dbReference type="Proteomes" id="UP000780875">
    <property type="component" value="Unassembled WGS sequence"/>
</dbReference>
<organism evidence="2 3">
    <name type="scientific">Nocardioides mangrovi</name>
    <dbReference type="NCBI Taxonomy" id="2874580"/>
    <lineage>
        <taxon>Bacteria</taxon>
        <taxon>Bacillati</taxon>
        <taxon>Actinomycetota</taxon>
        <taxon>Actinomycetes</taxon>
        <taxon>Propionibacteriales</taxon>
        <taxon>Nocardioidaceae</taxon>
        <taxon>Nocardioides</taxon>
    </lineage>
</organism>
<proteinExistence type="predicted"/>
<reference evidence="2 3" key="1">
    <citation type="submission" date="2021-09" db="EMBL/GenBank/DDBJ databases">
        <title>Whole genome sequence of Nocardioides sp. GBK3QG-3.</title>
        <authorList>
            <person name="Tuo L."/>
        </authorList>
    </citation>
    <scope>NUCLEOTIDE SEQUENCE [LARGE SCALE GENOMIC DNA]</scope>
    <source>
        <strain evidence="2 3">GBK3QG-3</strain>
    </source>
</reference>
<feature type="transmembrane region" description="Helical" evidence="1">
    <location>
        <begin position="182"/>
        <end position="206"/>
    </location>
</feature>
<dbReference type="RefSeq" id="WP_224121933.1">
    <property type="nucleotide sequence ID" value="NZ_JAIQZJ010000001.1"/>
</dbReference>
<keyword evidence="1" id="KW-1133">Transmembrane helix</keyword>
<protein>
    <recommendedName>
        <fullName evidence="4">DUF385 domain-containing protein</fullName>
    </recommendedName>
</protein>
<dbReference type="Gene3D" id="2.30.110.10">
    <property type="entry name" value="Electron Transport, Fmn-binding Protein, Chain A"/>
    <property type="match status" value="1"/>
</dbReference>
<feature type="transmembrane region" description="Helical" evidence="1">
    <location>
        <begin position="17"/>
        <end position="39"/>
    </location>
</feature>
<sequence length="339" mass="34533">MLETTVRSERATPYRSWVVACAMAETVGMTAAAGAAVLADGMAAAAALAVVVAGGLVEGVALGVAQGAVLGRIAPGLSRARYLAVTVLVAGLGWAAASAPSAVGGGEAEQPPMLLVVLGAAALGLVLGPVLGAAQATALRGVVRHPRRWTVANAAAWPVVMAVIFVGATAPDASWPTWTVLATGTATGVVAGGVLGGLTAPFLPSLSGPSVSSRWMLRRLASRHPAGLQGSLVGLAVRGRTSGRTFRFPVQYALAPGGLVLVPGRPERKTWWRNLDRVATSVEVLREGVWAPATARLVEPGDVDYAGALAAYVERWPDASVTEGQPLVLLRVGADRADR</sequence>
<name>A0ABS7U9E1_9ACTN</name>
<evidence type="ECO:0000313" key="3">
    <source>
        <dbReference type="Proteomes" id="UP000780875"/>
    </source>
</evidence>
<keyword evidence="1" id="KW-0812">Transmembrane</keyword>